<dbReference type="InterPro" id="IPR050708">
    <property type="entry name" value="T6SS_VgrG/RHS"/>
</dbReference>
<dbReference type="NCBIfam" id="TIGR01643">
    <property type="entry name" value="YD_repeat_2x"/>
    <property type="match status" value="2"/>
</dbReference>
<dbReference type="Pfam" id="PF05593">
    <property type="entry name" value="RHS_repeat"/>
    <property type="match status" value="1"/>
</dbReference>
<organism evidence="1 2">
    <name type="scientific">Burkholderia ubonensis</name>
    <dbReference type="NCBI Taxonomy" id="101571"/>
    <lineage>
        <taxon>Bacteria</taxon>
        <taxon>Pseudomonadati</taxon>
        <taxon>Pseudomonadota</taxon>
        <taxon>Betaproteobacteria</taxon>
        <taxon>Burkholderiales</taxon>
        <taxon>Burkholderiaceae</taxon>
        <taxon>Burkholderia</taxon>
        <taxon>Burkholderia cepacia complex</taxon>
    </lineage>
</organism>
<dbReference type="PANTHER" id="PTHR32305:SF15">
    <property type="entry name" value="PROTEIN RHSA-RELATED"/>
    <property type="match status" value="1"/>
</dbReference>
<name>A0A102L945_9BURK</name>
<dbReference type="Gene3D" id="2.180.10.10">
    <property type="entry name" value="RHS repeat-associated core"/>
    <property type="match status" value="1"/>
</dbReference>
<reference evidence="1 2" key="1">
    <citation type="submission" date="2015-11" db="EMBL/GenBank/DDBJ databases">
        <title>Expanding the genomic diversity of Burkholderia species for the development of highly accurate diagnostics.</title>
        <authorList>
            <person name="Sahl J."/>
            <person name="Keim P."/>
            <person name="Wagner D."/>
        </authorList>
    </citation>
    <scope>NUCLEOTIDE SEQUENCE [LARGE SCALE GENOMIC DNA]</scope>
    <source>
        <strain evidence="1 2">RF32-BP4</strain>
    </source>
</reference>
<comment type="caution">
    <text evidence="1">The sequence shown here is derived from an EMBL/GenBank/DDBJ whole genome shotgun (WGS) entry which is preliminary data.</text>
</comment>
<sequence length="138" mass="15940">MIGLDGNRETLERDAEGHLLTPTDALNRQTRYSYTRAGILARRTNARGDTLEYSWNRLGRSVTLRNENCREYRFGYDRVGRLVSEADFDGRETWYYRAAGRGLVTNRLYGGVMQAFEYDAMGRLEGRRGRAPQFTDRG</sequence>
<dbReference type="Proteomes" id="UP000065521">
    <property type="component" value="Unassembled WGS sequence"/>
</dbReference>
<dbReference type="InterPro" id="IPR006530">
    <property type="entry name" value="YD"/>
</dbReference>
<proteinExistence type="predicted"/>
<evidence type="ECO:0000313" key="1">
    <source>
        <dbReference type="EMBL" id="KUZ89514.1"/>
    </source>
</evidence>
<dbReference type="PANTHER" id="PTHR32305">
    <property type="match status" value="1"/>
</dbReference>
<evidence type="ECO:0008006" key="3">
    <source>
        <dbReference type="Google" id="ProtNLM"/>
    </source>
</evidence>
<accession>A0A102L945</accession>
<protein>
    <recommendedName>
        <fullName evidence="3">Sugar-binding protein</fullName>
    </recommendedName>
</protein>
<dbReference type="InterPro" id="IPR031325">
    <property type="entry name" value="RHS_repeat"/>
</dbReference>
<gene>
    <name evidence="1" type="ORF">WI38_15180</name>
</gene>
<dbReference type="RefSeq" id="WP_059658719.1">
    <property type="nucleotide sequence ID" value="NZ_JBGRUR010000019.1"/>
</dbReference>
<evidence type="ECO:0000313" key="2">
    <source>
        <dbReference type="Proteomes" id="UP000065521"/>
    </source>
</evidence>
<dbReference type="AlphaFoldDB" id="A0A102L945"/>
<dbReference type="EMBL" id="LOTN01000034">
    <property type="protein sequence ID" value="KUZ89514.1"/>
    <property type="molecule type" value="Genomic_DNA"/>
</dbReference>